<organism evidence="1 2">
    <name type="scientific">Camellia lanceoleosa</name>
    <dbReference type="NCBI Taxonomy" id="1840588"/>
    <lineage>
        <taxon>Eukaryota</taxon>
        <taxon>Viridiplantae</taxon>
        <taxon>Streptophyta</taxon>
        <taxon>Embryophyta</taxon>
        <taxon>Tracheophyta</taxon>
        <taxon>Spermatophyta</taxon>
        <taxon>Magnoliopsida</taxon>
        <taxon>eudicotyledons</taxon>
        <taxon>Gunneridae</taxon>
        <taxon>Pentapetalae</taxon>
        <taxon>asterids</taxon>
        <taxon>Ericales</taxon>
        <taxon>Theaceae</taxon>
        <taxon>Camellia</taxon>
    </lineage>
</organism>
<protein>
    <submittedName>
        <fullName evidence="1">Small RNA degrading nuclease 5</fullName>
    </submittedName>
</protein>
<dbReference type="Proteomes" id="UP001060215">
    <property type="component" value="Chromosome 9"/>
</dbReference>
<gene>
    <name evidence="1" type="ORF">LOK49_LG08G01005</name>
</gene>
<proteinExistence type="predicted"/>
<keyword evidence="2" id="KW-1185">Reference proteome</keyword>
<name>A0ACC0GPS9_9ERIC</name>
<evidence type="ECO:0000313" key="2">
    <source>
        <dbReference type="Proteomes" id="UP001060215"/>
    </source>
</evidence>
<evidence type="ECO:0000313" key="1">
    <source>
        <dbReference type="EMBL" id="KAI8003198.1"/>
    </source>
</evidence>
<sequence>MNCRKACAHHHGNGLEQWLGTCCTTMAMFLRNKWNNIKGWVKALLSIIVRFSKNTWTKMKKIFTIDRMVAILALGMEVASAFMEQISSAKEQHPKDIGDKWNQLPEEEKNKYIQMGKLQSEQYAQLKTVVQQKPPKNKPLIPKVVMLYVPGLDAGLYLSQSKILKGFKECCGIPRPILALSCVSDGMHTIDALLTCKFKRKRNGADSVLRKSAQTSEQGGFSSGSKNPSFSDLMKDIPFPITYYTLTTKQLEDNGYFHDQPGKGMNQRARTREREAKWVMTVGLLCLVTGSLCSVWWWSSAMAEDSAMVEERREEERRGKGMNQRARTREREAKWVMTVGLLCLVTGLLCSVWWWSSRMVKIQLWWKRGGRRREEVRA</sequence>
<dbReference type="EMBL" id="CM045766">
    <property type="protein sequence ID" value="KAI8003198.1"/>
    <property type="molecule type" value="Genomic_DNA"/>
</dbReference>
<comment type="caution">
    <text evidence="1">The sequence shown here is derived from an EMBL/GenBank/DDBJ whole genome shotgun (WGS) entry which is preliminary data.</text>
</comment>
<accession>A0ACC0GPS9</accession>
<reference evidence="1 2" key="1">
    <citation type="journal article" date="2022" name="Plant J.">
        <title>Chromosome-level genome of Camellia lanceoleosa provides a valuable resource for understanding genome evolution and self-incompatibility.</title>
        <authorList>
            <person name="Gong W."/>
            <person name="Xiao S."/>
            <person name="Wang L."/>
            <person name="Liao Z."/>
            <person name="Chang Y."/>
            <person name="Mo W."/>
            <person name="Hu G."/>
            <person name="Li W."/>
            <person name="Zhao G."/>
            <person name="Zhu H."/>
            <person name="Hu X."/>
            <person name="Ji K."/>
            <person name="Xiang X."/>
            <person name="Song Q."/>
            <person name="Yuan D."/>
            <person name="Jin S."/>
            <person name="Zhang L."/>
        </authorList>
    </citation>
    <scope>NUCLEOTIDE SEQUENCE [LARGE SCALE GENOMIC DNA]</scope>
    <source>
        <strain evidence="1">SQ_2022a</strain>
    </source>
</reference>